<evidence type="ECO:0000313" key="3">
    <source>
        <dbReference type="EMBL" id="EKB55897.1"/>
    </source>
</evidence>
<dbReference type="eggNOG" id="COG0657">
    <property type="taxonomic scope" value="Bacteria"/>
</dbReference>
<keyword evidence="4" id="KW-1185">Reference proteome</keyword>
<dbReference type="InterPro" id="IPR050300">
    <property type="entry name" value="GDXG_lipolytic_enzyme"/>
</dbReference>
<dbReference type="Gene3D" id="3.40.50.1820">
    <property type="entry name" value="alpha/beta hydrolase"/>
    <property type="match status" value="1"/>
</dbReference>
<dbReference type="GO" id="GO:0016787">
    <property type="term" value="F:hydrolase activity"/>
    <property type="evidence" value="ECO:0007669"/>
    <property type="project" value="UniProtKB-KW"/>
</dbReference>
<dbReference type="InterPro" id="IPR029058">
    <property type="entry name" value="AB_hydrolase_fold"/>
</dbReference>
<dbReference type="OrthoDB" id="9777975at2"/>
<evidence type="ECO:0000259" key="2">
    <source>
        <dbReference type="Pfam" id="PF20434"/>
    </source>
</evidence>
<dbReference type="Pfam" id="PF20434">
    <property type="entry name" value="BD-FAE"/>
    <property type="match status" value="1"/>
</dbReference>
<comment type="caution">
    <text evidence="3">The sequence shown here is derived from an EMBL/GenBank/DDBJ whole genome shotgun (WGS) entry which is preliminary data.</text>
</comment>
<keyword evidence="1" id="KW-0378">Hydrolase</keyword>
<dbReference type="EMBL" id="AGYA01000026">
    <property type="protein sequence ID" value="EKB55897.1"/>
    <property type="molecule type" value="Genomic_DNA"/>
</dbReference>
<evidence type="ECO:0000313" key="4">
    <source>
        <dbReference type="Proteomes" id="UP000006085"/>
    </source>
</evidence>
<dbReference type="HOGENOM" id="CLU_012494_4_0_10"/>
<name>K1LUQ5_9FLAO</name>
<accession>K1LUQ5</accession>
<feature type="domain" description="BD-FAE-like" evidence="2">
    <location>
        <begin position="41"/>
        <end position="234"/>
    </location>
</feature>
<dbReference type="Proteomes" id="UP000006085">
    <property type="component" value="Unassembled WGS sequence"/>
</dbReference>
<dbReference type="AlphaFoldDB" id="K1LUQ5"/>
<dbReference type="STRING" id="883096.HMPREF9699_01542"/>
<dbReference type="SUPFAM" id="SSF53474">
    <property type="entry name" value="alpha/beta-Hydrolases"/>
    <property type="match status" value="1"/>
</dbReference>
<dbReference type="InterPro" id="IPR049492">
    <property type="entry name" value="BD-FAE-like_dom"/>
</dbReference>
<evidence type="ECO:0000256" key="1">
    <source>
        <dbReference type="ARBA" id="ARBA00022801"/>
    </source>
</evidence>
<dbReference type="PANTHER" id="PTHR48081">
    <property type="entry name" value="AB HYDROLASE SUPERFAMILY PROTEIN C4A8.06C"/>
    <property type="match status" value="1"/>
</dbReference>
<dbReference type="PANTHER" id="PTHR48081:SF13">
    <property type="entry name" value="ALPHA_BETA HYDROLASE"/>
    <property type="match status" value="1"/>
</dbReference>
<organism evidence="3 4">
    <name type="scientific">Bergeyella zoohelcum ATCC 43767</name>
    <dbReference type="NCBI Taxonomy" id="883096"/>
    <lineage>
        <taxon>Bacteria</taxon>
        <taxon>Pseudomonadati</taxon>
        <taxon>Bacteroidota</taxon>
        <taxon>Flavobacteriia</taxon>
        <taxon>Flavobacteriales</taxon>
        <taxon>Weeksellaceae</taxon>
        <taxon>Bergeyella</taxon>
    </lineage>
</organism>
<protein>
    <recommendedName>
        <fullName evidence="2">BD-FAE-like domain-containing protein</fullName>
    </recommendedName>
</protein>
<gene>
    <name evidence="3" type="ORF">HMPREF9699_01542</name>
</gene>
<sequence length="282" mass="32559">MLVLFIGTMMSCNNKHRVFIAHTGEQKIFNMPYGKHKRHIMDIFSPKEIDENKPAILIIHGGAWQFGRKEHIGQIQRYLLKEGFVSYSINYRLVSRKKGITYREQLDDVAHAVQQFKEFADKANIPYRGLVVLGESAGGHLALMYGYTYSDIVHKIIALSPPVDFYSEKYRASFYYKLSHRTFEKVVGARYTESSLEEFQKASPIFVASAVPTLHFQGGRDILVHQSQGLTLDSVLTEKQIPHQLVFMPKRGHTPRLLSKKFRETVLYPHIKTFLQKNKIKK</sequence>
<reference evidence="3 4" key="1">
    <citation type="submission" date="2012-07" db="EMBL/GenBank/DDBJ databases">
        <title>The Genome Sequence of Bergeyella zoohelcum ATCC 43767.</title>
        <authorList>
            <consortium name="The Broad Institute Genome Sequencing Platform"/>
            <person name="Earl A."/>
            <person name="Ward D."/>
            <person name="Feldgarden M."/>
            <person name="Gevers D."/>
            <person name="Huys G."/>
            <person name="Walker B."/>
            <person name="Young S.K."/>
            <person name="Zeng Q."/>
            <person name="Gargeya S."/>
            <person name="Fitzgerald M."/>
            <person name="Haas B."/>
            <person name="Abouelleil A."/>
            <person name="Alvarado L."/>
            <person name="Arachchi H.M."/>
            <person name="Berlin A.M."/>
            <person name="Chapman S.B."/>
            <person name="Goldberg J."/>
            <person name="Griggs A."/>
            <person name="Gujja S."/>
            <person name="Hansen M."/>
            <person name="Howarth C."/>
            <person name="Imamovic A."/>
            <person name="Larimer J."/>
            <person name="McCowen C."/>
            <person name="Montmayeur A."/>
            <person name="Murphy C."/>
            <person name="Neiman D."/>
            <person name="Pearson M."/>
            <person name="Priest M."/>
            <person name="Roberts A."/>
            <person name="Saif S."/>
            <person name="Shea T."/>
            <person name="Sisk P."/>
            <person name="Sykes S."/>
            <person name="Wortman J."/>
            <person name="Nusbaum C."/>
            <person name="Birren B."/>
        </authorList>
    </citation>
    <scope>NUCLEOTIDE SEQUENCE [LARGE SCALE GENOMIC DNA]</scope>
    <source>
        <strain evidence="3 4">ATCC 43767</strain>
    </source>
</reference>
<proteinExistence type="predicted"/>